<dbReference type="Proteomes" id="UP000198820">
    <property type="component" value="Unassembled WGS sequence"/>
</dbReference>
<dbReference type="GO" id="GO:0003824">
    <property type="term" value="F:catalytic activity"/>
    <property type="evidence" value="ECO:0007669"/>
    <property type="project" value="InterPro"/>
</dbReference>
<reference evidence="4 5" key="1">
    <citation type="submission" date="2016-10" db="EMBL/GenBank/DDBJ databases">
        <authorList>
            <person name="de Groot N.N."/>
        </authorList>
    </citation>
    <scope>NUCLEOTIDE SEQUENCE [LARGE SCALE GENOMIC DNA]</scope>
    <source>
        <strain evidence="4 5">DSM 23581</strain>
    </source>
</reference>
<dbReference type="Pfam" id="PF03372">
    <property type="entry name" value="Exo_endo_phos"/>
    <property type="match status" value="1"/>
</dbReference>
<evidence type="ECO:0000313" key="4">
    <source>
        <dbReference type="EMBL" id="SDZ90577.1"/>
    </source>
</evidence>
<name>A0A1H3WTT4_9FLAO</name>
<dbReference type="InterPro" id="IPR026444">
    <property type="entry name" value="Secre_tail"/>
</dbReference>
<evidence type="ECO:0000259" key="3">
    <source>
        <dbReference type="Pfam" id="PF03372"/>
    </source>
</evidence>
<keyword evidence="1 2" id="KW-0732">Signal</keyword>
<evidence type="ECO:0000313" key="5">
    <source>
        <dbReference type="Proteomes" id="UP000198820"/>
    </source>
</evidence>
<feature type="domain" description="Endonuclease/exonuclease/phosphatase" evidence="3">
    <location>
        <begin position="31"/>
        <end position="266"/>
    </location>
</feature>
<dbReference type="STRING" id="908615.SAMN05421540_102140"/>
<dbReference type="InterPro" id="IPR005135">
    <property type="entry name" value="Endo/exonuclease/phosphatase"/>
</dbReference>
<protein>
    <submittedName>
        <fullName evidence="4">Por secretion system C-terminal sorting domain-containing protein</fullName>
    </submittedName>
</protein>
<evidence type="ECO:0000256" key="1">
    <source>
        <dbReference type="ARBA" id="ARBA00022729"/>
    </source>
</evidence>
<evidence type="ECO:0000256" key="2">
    <source>
        <dbReference type="SAM" id="SignalP"/>
    </source>
</evidence>
<organism evidence="4 5">
    <name type="scientific">Psychroflexus halocasei</name>
    <dbReference type="NCBI Taxonomy" id="908615"/>
    <lineage>
        <taxon>Bacteria</taxon>
        <taxon>Pseudomonadati</taxon>
        <taxon>Bacteroidota</taxon>
        <taxon>Flavobacteriia</taxon>
        <taxon>Flavobacteriales</taxon>
        <taxon>Flavobacteriaceae</taxon>
        <taxon>Psychroflexus</taxon>
    </lineage>
</organism>
<sequence>MKTKYQFLFSLSLMIFFSLQSYSQETIKTMFYNLLNFSEAPPTDRSDILNSILASYDPDIFMVSELQTEADMNLILNQSFEYTEQPVSAAPFVYNTSGFGGNINQLVFFKNEKMQLLETHQIQTNIRDINHYKFQMNTIDEEILHVFVAHFKASQGDSNVQERYSEAVNFVNYISELDANANIIFGGDFNFYSASEPGFLVIQYATLAIDMLDPLNRIGEWHNNSNYQDVHSQSTRISNNDFGSFGAGGGLDDRFDFIFISDNLKNQSNDIRYIEDTYQAYGNNANCFNDNINYVNCTGDFDQDLRNQLYNMSDHLPVVMSLETDSNFLKVKKYQIKNNVSLINGNLIDDIVDFKFNSSLLGEKAYIYNSLGQKISGFTINNTFKSYDISTYPNGIYMLKITDLEGHIKIIKR</sequence>
<feature type="chain" id="PRO_5011490630" evidence="2">
    <location>
        <begin position="24"/>
        <end position="413"/>
    </location>
</feature>
<dbReference type="SUPFAM" id="SSF56219">
    <property type="entry name" value="DNase I-like"/>
    <property type="match status" value="1"/>
</dbReference>
<dbReference type="AlphaFoldDB" id="A0A1H3WTT4"/>
<keyword evidence="5" id="KW-1185">Reference proteome</keyword>
<dbReference type="InterPro" id="IPR036691">
    <property type="entry name" value="Endo/exonu/phosph_ase_sf"/>
</dbReference>
<accession>A0A1H3WTT4</accession>
<proteinExistence type="predicted"/>
<feature type="signal peptide" evidence="2">
    <location>
        <begin position="1"/>
        <end position="23"/>
    </location>
</feature>
<dbReference type="EMBL" id="FNQF01000002">
    <property type="protein sequence ID" value="SDZ90577.1"/>
    <property type="molecule type" value="Genomic_DNA"/>
</dbReference>
<gene>
    <name evidence="4" type="ORF">SAMN05421540_102140</name>
</gene>
<dbReference type="Gene3D" id="3.60.10.10">
    <property type="entry name" value="Endonuclease/exonuclease/phosphatase"/>
    <property type="match status" value="1"/>
</dbReference>
<dbReference type="NCBIfam" id="TIGR04183">
    <property type="entry name" value="Por_Secre_tail"/>
    <property type="match status" value="1"/>
</dbReference>